<evidence type="ECO:0000313" key="3">
    <source>
        <dbReference type="Proteomes" id="UP000824211"/>
    </source>
</evidence>
<dbReference type="Proteomes" id="UP000824211">
    <property type="component" value="Unassembled WGS sequence"/>
</dbReference>
<protein>
    <recommendedName>
        <fullName evidence="4">Lipoprotein</fullName>
    </recommendedName>
</protein>
<reference evidence="2" key="1">
    <citation type="journal article" date="2021" name="PeerJ">
        <title>Extensive microbial diversity within the chicken gut microbiome revealed by metagenomics and culture.</title>
        <authorList>
            <person name="Gilroy R."/>
            <person name="Ravi A."/>
            <person name="Getino M."/>
            <person name="Pursley I."/>
            <person name="Horton D.L."/>
            <person name="Alikhan N.F."/>
            <person name="Baker D."/>
            <person name="Gharbi K."/>
            <person name="Hall N."/>
            <person name="Watson M."/>
            <person name="Adriaenssens E.M."/>
            <person name="Foster-Nyarko E."/>
            <person name="Jarju S."/>
            <person name="Secka A."/>
            <person name="Antonio M."/>
            <person name="Oren A."/>
            <person name="Chaudhuri R.R."/>
            <person name="La Ragione R."/>
            <person name="Hildebrand F."/>
            <person name="Pallen M.J."/>
        </authorList>
    </citation>
    <scope>NUCLEOTIDE SEQUENCE</scope>
    <source>
        <strain evidence="2">ChiHjej9B8-13557</strain>
    </source>
</reference>
<comment type="caution">
    <text evidence="2">The sequence shown here is derived from an EMBL/GenBank/DDBJ whole genome shotgun (WGS) entry which is preliminary data.</text>
</comment>
<feature type="chain" id="PRO_5038691672" description="Lipoprotein" evidence="1">
    <location>
        <begin position="22"/>
        <end position="226"/>
    </location>
</feature>
<name>A0A9D2S7Q9_9FIRM</name>
<evidence type="ECO:0008006" key="4">
    <source>
        <dbReference type="Google" id="ProtNLM"/>
    </source>
</evidence>
<sequence>MKLKKIASLMLAGIMAVSMLAGCKSGTTTDDEKNPVVPVATNAVKYAEDVLDADVKDLVDVVASTELDGWVHDIATDSSKLTANGISYAHKNNFQMSYNTNSNDDKMTNALLKKLQEKGVVVSGTTFNSVPNGTFSQSYGWMSAVSGQLDEKAAVEAAVSYVGSWIAQYGNASDKVTATDGTIYNCDYTLEVSTLKVSNDSLTNESAWTVAIVLTQNLTKAANVEA</sequence>
<proteinExistence type="predicted"/>
<accession>A0A9D2S7Q9</accession>
<gene>
    <name evidence="2" type="ORF">H9771_09005</name>
</gene>
<keyword evidence="1" id="KW-0732">Signal</keyword>
<reference evidence="2" key="2">
    <citation type="submission" date="2021-04" db="EMBL/GenBank/DDBJ databases">
        <authorList>
            <person name="Gilroy R."/>
        </authorList>
    </citation>
    <scope>NUCLEOTIDE SEQUENCE</scope>
    <source>
        <strain evidence="2">ChiHjej9B8-13557</strain>
    </source>
</reference>
<dbReference type="EMBL" id="DWXX01000168">
    <property type="protein sequence ID" value="HJB59772.1"/>
    <property type="molecule type" value="Genomic_DNA"/>
</dbReference>
<evidence type="ECO:0000256" key="1">
    <source>
        <dbReference type="SAM" id="SignalP"/>
    </source>
</evidence>
<evidence type="ECO:0000313" key="2">
    <source>
        <dbReference type="EMBL" id="HJB59772.1"/>
    </source>
</evidence>
<feature type="signal peptide" evidence="1">
    <location>
        <begin position="1"/>
        <end position="21"/>
    </location>
</feature>
<dbReference type="AlphaFoldDB" id="A0A9D2S7Q9"/>
<dbReference type="PROSITE" id="PS51257">
    <property type="entry name" value="PROKAR_LIPOPROTEIN"/>
    <property type="match status" value="1"/>
</dbReference>
<organism evidence="2 3">
    <name type="scientific">Candidatus Faecalibacterium faecipullorum</name>
    <dbReference type="NCBI Taxonomy" id="2838578"/>
    <lineage>
        <taxon>Bacteria</taxon>
        <taxon>Bacillati</taxon>
        <taxon>Bacillota</taxon>
        <taxon>Clostridia</taxon>
        <taxon>Eubacteriales</taxon>
        <taxon>Oscillospiraceae</taxon>
        <taxon>Faecalibacterium</taxon>
    </lineage>
</organism>